<evidence type="ECO:0000256" key="2">
    <source>
        <dbReference type="SAM" id="MobiDB-lite"/>
    </source>
</evidence>
<keyword evidence="1" id="KW-0175">Coiled coil</keyword>
<dbReference type="AlphaFoldDB" id="A0AAN7B4Z0"/>
<evidence type="ECO:0000313" key="4">
    <source>
        <dbReference type="Proteomes" id="UP001301769"/>
    </source>
</evidence>
<keyword evidence="4" id="KW-1185">Reference proteome</keyword>
<reference evidence="3" key="1">
    <citation type="journal article" date="2023" name="Mol. Phylogenet. Evol.">
        <title>Genome-scale phylogeny and comparative genomics of the fungal order Sordariales.</title>
        <authorList>
            <person name="Hensen N."/>
            <person name="Bonometti L."/>
            <person name="Westerberg I."/>
            <person name="Brannstrom I.O."/>
            <person name="Guillou S."/>
            <person name="Cros-Aarteil S."/>
            <person name="Calhoun S."/>
            <person name="Haridas S."/>
            <person name="Kuo A."/>
            <person name="Mondo S."/>
            <person name="Pangilinan J."/>
            <person name="Riley R."/>
            <person name="LaButti K."/>
            <person name="Andreopoulos B."/>
            <person name="Lipzen A."/>
            <person name="Chen C."/>
            <person name="Yan M."/>
            <person name="Daum C."/>
            <person name="Ng V."/>
            <person name="Clum A."/>
            <person name="Steindorff A."/>
            <person name="Ohm R.A."/>
            <person name="Martin F."/>
            <person name="Silar P."/>
            <person name="Natvig D.O."/>
            <person name="Lalanne C."/>
            <person name="Gautier V."/>
            <person name="Ament-Velasquez S.L."/>
            <person name="Kruys A."/>
            <person name="Hutchinson M.I."/>
            <person name="Powell A.J."/>
            <person name="Barry K."/>
            <person name="Miller A.N."/>
            <person name="Grigoriev I.V."/>
            <person name="Debuchy R."/>
            <person name="Gladieux P."/>
            <person name="Hiltunen Thoren M."/>
            <person name="Johannesson H."/>
        </authorList>
    </citation>
    <scope>NUCLEOTIDE SEQUENCE</scope>
    <source>
        <strain evidence="3">PSN293</strain>
    </source>
</reference>
<feature type="coiled-coil region" evidence="1">
    <location>
        <begin position="37"/>
        <end position="64"/>
    </location>
</feature>
<proteinExistence type="predicted"/>
<gene>
    <name evidence="3" type="ORF">QBC37DRAFT_403651</name>
</gene>
<organism evidence="3 4">
    <name type="scientific">Rhypophila decipiens</name>
    <dbReference type="NCBI Taxonomy" id="261697"/>
    <lineage>
        <taxon>Eukaryota</taxon>
        <taxon>Fungi</taxon>
        <taxon>Dikarya</taxon>
        <taxon>Ascomycota</taxon>
        <taxon>Pezizomycotina</taxon>
        <taxon>Sordariomycetes</taxon>
        <taxon>Sordariomycetidae</taxon>
        <taxon>Sordariales</taxon>
        <taxon>Naviculisporaceae</taxon>
        <taxon>Rhypophila</taxon>
    </lineage>
</organism>
<feature type="compositionally biased region" description="Basic and acidic residues" evidence="2">
    <location>
        <begin position="203"/>
        <end position="218"/>
    </location>
</feature>
<feature type="region of interest" description="Disordered" evidence="2">
    <location>
        <begin position="134"/>
        <end position="234"/>
    </location>
</feature>
<dbReference type="Proteomes" id="UP001301769">
    <property type="component" value="Unassembled WGS sequence"/>
</dbReference>
<comment type="caution">
    <text evidence="3">The sequence shown here is derived from an EMBL/GenBank/DDBJ whole genome shotgun (WGS) entry which is preliminary data.</text>
</comment>
<accession>A0AAN7B4Z0</accession>
<sequence>MASNNKNPNQTQRARSTGRPAQPQADFLGVDNPNTNFVDLQDQMKNLRREFQELNLQVSGQELRLRQRQSTRNWYTELITNLERRIYDLERVELGYSRTELRQNAVEDYRREFTDMMSRQREIQQGIVSDYDPDIAKAQMGPDPLDPPPPKPAARQRKRQDPTNGKETPKEKEKKQAKRQPSKNNKKDLLPPPPSEEQDDSEPGMKNDSDEYHEKQFDDDVLFLQTRPKPGAEF</sequence>
<name>A0AAN7B4Z0_9PEZI</name>
<feature type="region of interest" description="Disordered" evidence="2">
    <location>
        <begin position="1"/>
        <end position="32"/>
    </location>
</feature>
<evidence type="ECO:0000313" key="3">
    <source>
        <dbReference type="EMBL" id="KAK4210187.1"/>
    </source>
</evidence>
<feature type="compositionally biased region" description="Polar residues" evidence="2">
    <location>
        <begin position="1"/>
        <end position="15"/>
    </location>
</feature>
<evidence type="ECO:0000256" key="1">
    <source>
        <dbReference type="SAM" id="Coils"/>
    </source>
</evidence>
<reference evidence="3" key="2">
    <citation type="submission" date="2023-05" db="EMBL/GenBank/DDBJ databases">
        <authorList>
            <consortium name="Lawrence Berkeley National Laboratory"/>
            <person name="Steindorff A."/>
            <person name="Hensen N."/>
            <person name="Bonometti L."/>
            <person name="Westerberg I."/>
            <person name="Brannstrom I.O."/>
            <person name="Guillou S."/>
            <person name="Cros-Aarteil S."/>
            <person name="Calhoun S."/>
            <person name="Haridas S."/>
            <person name="Kuo A."/>
            <person name="Mondo S."/>
            <person name="Pangilinan J."/>
            <person name="Riley R."/>
            <person name="Labutti K."/>
            <person name="Andreopoulos B."/>
            <person name="Lipzen A."/>
            <person name="Chen C."/>
            <person name="Yanf M."/>
            <person name="Daum C."/>
            <person name="Ng V."/>
            <person name="Clum A."/>
            <person name="Ohm R."/>
            <person name="Martin F."/>
            <person name="Silar P."/>
            <person name="Natvig D."/>
            <person name="Lalanne C."/>
            <person name="Gautier V."/>
            <person name="Ament-Velasquez S.L."/>
            <person name="Kruys A."/>
            <person name="Hutchinson M.I."/>
            <person name="Powell A.J."/>
            <person name="Barry K."/>
            <person name="Miller A.N."/>
            <person name="Grigoriev I.V."/>
            <person name="Debuchy R."/>
            <person name="Gladieux P."/>
            <person name="Thoren M.H."/>
            <person name="Johannesson H."/>
        </authorList>
    </citation>
    <scope>NUCLEOTIDE SEQUENCE</scope>
    <source>
        <strain evidence="3">PSN293</strain>
    </source>
</reference>
<protein>
    <submittedName>
        <fullName evidence="3">Uncharacterized protein</fullName>
    </submittedName>
</protein>
<dbReference type="EMBL" id="MU858182">
    <property type="protein sequence ID" value="KAK4210187.1"/>
    <property type="molecule type" value="Genomic_DNA"/>
</dbReference>